<dbReference type="AlphaFoldDB" id="A0ABD1I8C2"/>
<evidence type="ECO:0000313" key="1">
    <source>
        <dbReference type="EMBL" id="KAL1563722.1"/>
    </source>
</evidence>
<sequence>MPCRATPLSVPTPSSLFLWSISSVNLANRQYGVAENFVGTPLLPLLFLSLPSRLPTAAASTTTHGVTAPGGRATVAHLQTDTRFRVQPRFPPSSPLLLTRRPLGEEELSLLDVAFQLPAIIGAAESPPHSSALVAA</sequence>
<dbReference type="EMBL" id="JBEAFC010000003">
    <property type="protein sequence ID" value="KAL1563722.1"/>
    <property type="molecule type" value="Genomic_DNA"/>
</dbReference>
<accession>A0ABD1I8C2</accession>
<proteinExistence type="predicted"/>
<protein>
    <submittedName>
        <fullName evidence="2">Uncharacterized protein</fullName>
    </submittedName>
</protein>
<comment type="caution">
    <text evidence="2">The sequence shown here is derived from an EMBL/GenBank/DDBJ whole genome shotgun (WGS) entry which is preliminary data.</text>
</comment>
<keyword evidence="3" id="KW-1185">Reference proteome</keyword>
<gene>
    <name evidence="1" type="ORF">AAHA92_06152</name>
    <name evidence="2" type="ORF">AAHA92_06153</name>
</gene>
<dbReference type="Proteomes" id="UP001567538">
    <property type="component" value="Unassembled WGS sequence"/>
</dbReference>
<reference evidence="2 3" key="1">
    <citation type="submission" date="2024-06" db="EMBL/GenBank/DDBJ databases">
        <title>A chromosome level genome sequence of Diviner's sage (Salvia divinorum).</title>
        <authorList>
            <person name="Ford S.A."/>
            <person name="Ro D.-K."/>
            <person name="Ness R.W."/>
            <person name="Phillips M.A."/>
        </authorList>
    </citation>
    <scope>NUCLEOTIDE SEQUENCE [LARGE SCALE GENOMIC DNA]</scope>
    <source>
        <strain evidence="2">SAF-2024a</strain>
        <tissue evidence="2">Leaf</tissue>
    </source>
</reference>
<dbReference type="EMBL" id="JBEAFC010000003">
    <property type="protein sequence ID" value="KAL1563723.1"/>
    <property type="molecule type" value="Genomic_DNA"/>
</dbReference>
<evidence type="ECO:0000313" key="2">
    <source>
        <dbReference type="EMBL" id="KAL1563723.1"/>
    </source>
</evidence>
<evidence type="ECO:0000313" key="3">
    <source>
        <dbReference type="Proteomes" id="UP001567538"/>
    </source>
</evidence>
<organism evidence="2 3">
    <name type="scientific">Salvia divinorum</name>
    <name type="common">Maria pastora</name>
    <name type="synonym">Diviner's sage</name>
    <dbReference type="NCBI Taxonomy" id="28513"/>
    <lineage>
        <taxon>Eukaryota</taxon>
        <taxon>Viridiplantae</taxon>
        <taxon>Streptophyta</taxon>
        <taxon>Embryophyta</taxon>
        <taxon>Tracheophyta</taxon>
        <taxon>Spermatophyta</taxon>
        <taxon>Magnoliopsida</taxon>
        <taxon>eudicotyledons</taxon>
        <taxon>Gunneridae</taxon>
        <taxon>Pentapetalae</taxon>
        <taxon>asterids</taxon>
        <taxon>lamiids</taxon>
        <taxon>Lamiales</taxon>
        <taxon>Lamiaceae</taxon>
        <taxon>Nepetoideae</taxon>
        <taxon>Mentheae</taxon>
        <taxon>Salviinae</taxon>
        <taxon>Salvia</taxon>
        <taxon>Salvia subgen. Calosphace</taxon>
    </lineage>
</organism>
<name>A0ABD1I8C2_SALDI</name>